<dbReference type="GeneID" id="11495410"/>
<dbReference type="EMBL" id="HE580267">
    <property type="protein sequence ID" value="CCD22756.1"/>
    <property type="molecule type" value="Genomic_DNA"/>
</dbReference>
<dbReference type="GO" id="GO:0004888">
    <property type="term" value="F:transmembrane signaling receptor activity"/>
    <property type="evidence" value="ECO:0007669"/>
    <property type="project" value="EnsemblFungi"/>
</dbReference>
<dbReference type="OMA" id="HQETIFV"/>
<dbReference type="GO" id="GO:0000425">
    <property type="term" value="P:pexophagy"/>
    <property type="evidence" value="ECO:0007669"/>
    <property type="project" value="EnsemblFungi"/>
</dbReference>
<gene>
    <name evidence="4" type="primary">NDAI0A06010</name>
    <name evidence="4" type="ordered locus">NDAI_0A06010</name>
</gene>
<feature type="compositionally biased region" description="Low complexity" evidence="1">
    <location>
        <begin position="421"/>
        <end position="449"/>
    </location>
</feature>
<dbReference type="KEGG" id="ndi:NDAI_0A06010"/>
<feature type="region of interest" description="Disordered" evidence="1">
    <location>
        <begin position="198"/>
        <end position="231"/>
    </location>
</feature>
<name>G0W4L8_NAUDC</name>
<dbReference type="eggNOG" id="KOG4157">
    <property type="taxonomic scope" value="Eukaryota"/>
</dbReference>
<evidence type="ECO:0000313" key="5">
    <source>
        <dbReference type="Proteomes" id="UP000000689"/>
    </source>
</evidence>
<dbReference type="STRING" id="1071378.G0W4L8"/>
<organism evidence="4 5">
    <name type="scientific">Naumovozyma dairenensis (strain ATCC 10597 / BCRC 20456 / CBS 421 / NBRC 0211 / NRRL Y-12639)</name>
    <name type="common">Saccharomyces dairenensis</name>
    <dbReference type="NCBI Taxonomy" id="1071378"/>
    <lineage>
        <taxon>Eukaryota</taxon>
        <taxon>Fungi</taxon>
        <taxon>Dikarya</taxon>
        <taxon>Ascomycota</taxon>
        <taxon>Saccharomycotina</taxon>
        <taxon>Saccharomycetes</taxon>
        <taxon>Saccharomycetales</taxon>
        <taxon>Saccharomycetaceae</taxon>
        <taxon>Naumovozyma</taxon>
    </lineage>
</organism>
<feature type="region of interest" description="Disordered" evidence="1">
    <location>
        <begin position="145"/>
        <end position="178"/>
    </location>
</feature>
<feature type="region of interest" description="Disordered" evidence="1">
    <location>
        <begin position="383"/>
        <end position="454"/>
    </location>
</feature>
<evidence type="ECO:0000259" key="3">
    <source>
        <dbReference type="PROSITE" id="PS51212"/>
    </source>
</evidence>
<keyword evidence="2" id="KW-0812">Transmembrane</keyword>
<feature type="region of interest" description="Disordered" evidence="1">
    <location>
        <begin position="467"/>
        <end position="487"/>
    </location>
</feature>
<dbReference type="GO" id="GO:0007266">
    <property type="term" value="P:Rho protein signal transduction"/>
    <property type="evidence" value="ECO:0007669"/>
    <property type="project" value="EnsemblFungi"/>
</dbReference>
<dbReference type="Proteomes" id="UP000000689">
    <property type="component" value="Chromosome 1"/>
</dbReference>
<dbReference type="Pfam" id="PF01822">
    <property type="entry name" value="WSC"/>
    <property type="match status" value="1"/>
</dbReference>
<evidence type="ECO:0000313" key="4">
    <source>
        <dbReference type="EMBL" id="CCD22756.1"/>
    </source>
</evidence>
<dbReference type="HOGENOM" id="CLU_024893_1_0_1"/>
<feature type="transmembrane region" description="Helical" evidence="2">
    <location>
        <begin position="326"/>
        <end position="351"/>
    </location>
</feature>
<accession>G0W4L8</accession>
<keyword evidence="5" id="KW-1185">Reference proteome</keyword>
<feature type="compositionally biased region" description="Low complexity" evidence="1">
    <location>
        <begin position="383"/>
        <end position="412"/>
    </location>
</feature>
<dbReference type="InterPro" id="IPR002889">
    <property type="entry name" value="WSC_carb-bd"/>
</dbReference>
<feature type="domain" description="WSC" evidence="3">
    <location>
        <begin position="44"/>
        <end position="137"/>
    </location>
</feature>
<dbReference type="SMART" id="SM00321">
    <property type="entry name" value="WSC"/>
    <property type="match status" value="1"/>
</dbReference>
<dbReference type="OrthoDB" id="2019572at2759"/>
<reference evidence="4 5" key="1">
    <citation type="journal article" date="2011" name="Proc. Natl. Acad. Sci. U.S.A.">
        <title>Evolutionary erosion of yeast sex chromosomes by mating-type switching accidents.</title>
        <authorList>
            <person name="Gordon J.L."/>
            <person name="Armisen D."/>
            <person name="Proux-Wera E."/>
            <person name="Oheigeartaigh S.S."/>
            <person name="Byrne K.P."/>
            <person name="Wolfe K.H."/>
        </authorList>
    </citation>
    <scope>NUCLEOTIDE SEQUENCE [LARGE SCALE GENOMIC DNA]</scope>
    <source>
        <strain evidence="5">ATCC 10597 / BCRC 20456 / CBS 421 / NBRC 0211 / NRRL Y-12639</strain>
    </source>
</reference>
<dbReference type="RefSeq" id="XP_003667999.1">
    <property type="nucleotide sequence ID" value="XM_003667951.1"/>
</dbReference>
<sequence>MISLHKNQHNSYKTDHYILSRSRFILSFLLLSSLSITTVLAADIYNYQGCYAASDIRKLSLTSKGSYTYQSRSYCEQQCPGAAFVALLQGDDCYCGQSEDLSSFLKLSASGSCTVPCQGWPYETCGGTSSMDVLINANKDINSLSESSSSTISSSNTKQSKSSSKPTSSSLTSNLESSSSSSSKVIIDVSSSLTSLSASDVSSSHTNSFTSSSTFPSSSSSSSSSSSLPLSSSTHSTTSLISSYNSASASESVSTQVSQTRITSLKYTTHIITKSVVTNSDQEAKTIIVTTTSIVETAVPSAMSNNTINAVNRGSNSKSKKLSGGAIAGIVVGVVVGTILIIVLLVFIFFYRRRHDTVNIEENKQYQPYSFGDEDANPIFIPNSNNNNNNNNAQRALSSRNNNSTPIIPNSIKNTWHRPTRNNTLSDMNNNSNSNTGPDNNNNNKNNTSFGIIPTTKRNMSLNDLNRSKNNSINTNRTIQSDNGPIPNNNFHQFNIQPTVFEEDPTISQSRPPLGINESFYNGNQRFSATSLPDMMQERKIYG</sequence>
<dbReference type="PROSITE" id="PS51212">
    <property type="entry name" value="WSC"/>
    <property type="match status" value="1"/>
</dbReference>
<dbReference type="GO" id="GO:0009408">
    <property type="term" value="P:response to heat"/>
    <property type="evidence" value="ECO:0007669"/>
    <property type="project" value="EnsemblFungi"/>
</dbReference>
<evidence type="ECO:0000256" key="2">
    <source>
        <dbReference type="SAM" id="Phobius"/>
    </source>
</evidence>
<evidence type="ECO:0000256" key="1">
    <source>
        <dbReference type="SAM" id="MobiDB-lite"/>
    </source>
</evidence>
<proteinExistence type="predicted"/>
<dbReference type="GO" id="GO:0005886">
    <property type="term" value="C:plasma membrane"/>
    <property type="evidence" value="ECO:0007669"/>
    <property type="project" value="EnsemblFungi"/>
</dbReference>
<keyword evidence="2" id="KW-0472">Membrane</keyword>
<protein>
    <recommendedName>
        <fullName evidence="3">WSC domain-containing protein</fullName>
    </recommendedName>
</protein>
<dbReference type="AlphaFoldDB" id="G0W4L8"/>
<keyword evidence="2" id="KW-1133">Transmembrane helix</keyword>